<organism evidence="3 4">
    <name type="scientific">Kalanchoe fedtschenkoi</name>
    <name type="common">Lavender scallops</name>
    <name type="synonym">South American air plant</name>
    <dbReference type="NCBI Taxonomy" id="63787"/>
    <lineage>
        <taxon>Eukaryota</taxon>
        <taxon>Viridiplantae</taxon>
        <taxon>Streptophyta</taxon>
        <taxon>Embryophyta</taxon>
        <taxon>Tracheophyta</taxon>
        <taxon>Spermatophyta</taxon>
        <taxon>Magnoliopsida</taxon>
        <taxon>eudicotyledons</taxon>
        <taxon>Gunneridae</taxon>
        <taxon>Pentapetalae</taxon>
        <taxon>Saxifragales</taxon>
        <taxon>Crassulaceae</taxon>
        <taxon>Kalanchoe</taxon>
    </lineage>
</organism>
<feature type="region of interest" description="Disordered" evidence="1">
    <location>
        <begin position="367"/>
        <end position="411"/>
    </location>
</feature>
<dbReference type="Gene3D" id="2.30.30.240">
    <property type="entry name" value="PRC-barrel domain"/>
    <property type="match status" value="1"/>
</dbReference>
<dbReference type="Proteomes" id="UP000594263">
    <property type="component" value="Unplaced"/>
</dbReference>
<protein>
    <recommendedName>
        <fullName evidence="5">PRC-barrel domain-containing protein</fullName>
    </recommendedName>
</protein>
<name>A0A7N0ZS73_KALFE</name>
<evidence type="ECO:0000256" key="2">
    <source>
        <dbReference type="SAM" id="SignalP"/>
    </source>
</evidence>
<keyword evidence="2" id="KW-0732">Signal</keyword>
<dbReference type="AlphaFoldDB" id="A0A7N0ZS73"/>
<dbReference type="InterPro" id="IPR011033">
    <property type="entry name" value="PRC_barrel-like_sf"/>
</dbReference>
<evidence type="ECO:0000313" key="4">
    <source>
        <dbReference type="Proteomes" id="UP000594263"/>
    </source>
</evidence>
<dbReference type="PANTHER" id="PTHR36740:SF1">
    <property type="entry name" value="PRC-BARREL DOMAIN-CONTAINING PROTEIN"/>
    <property type="match status" value="1"/>
</dbReference>
<evidence type="ECO:0000256" key="1">
    <source>
        <dbReference type="SAM" id="MobiDB-lite"/>
    </source>
</evidence>
<dbReference type="EnsemblPlants" id="Kaladp0024s0441.1.v1.1">
    <property type="protein sequence ID" value="Kaladp0024s0441.1.v1.1"/>
    <property type="gene ID" value="Kaladp0024s0441.v1.1"/>
</dbReference>
<proteinExistence type="predicted"/>
<feature type="chain" id="PRO_5029559475" description="PRC-barrel domain-containing protein" evidence="2">
    <location>
        <begin position="24"/>
        <end position="411"/>
    </location>
</feature>
<sequence length="411" mass="45354">MCDCVASALLLVSGVGLSRFAISECNSRSMRRPSCEIRKLYYSGSGSIRVGFGRNLNAGRRQGGLGFDEFEFEEGAGVNDGLVGGDLILGREGDELGSEKWRLDGGEVDDGFKEVSEAINELASAGVEFLERNGDGSKLKTGRRRKKGNVKKIDLVRREEVESGEVDGIFKLEGRERSLRSGRNVLKRSNLLAKQVISMQSALSLGFVSQLWVDASTWVVQVVEVRASLLSGESERFLLEDVFRVGDVVLVRDESVMDGETRLLGLETLVGYDVITAGRRRIGKVRGYSFDINSGVVESLELDSFGISIIPSSLVSTYVLLVEDVLEVLPDKVVVHEAAASRIQRLTKGIWGTKSVRTVNGVYSDTGIDSDEMSLPPEQARISRKRSSRNQYNPETRQKEEDDWELPIDYL</sequence>
<dbReference type="SUPFAM" id="SSF50346">
    <property type="entry name" value="PRC-barrel domain"/>
    <property type="match status" value="2"/>
</dbReference>
<dbReference type="Gramene" id="Kaladp0024s0441.1.v1.1">
    <property type="protein sequence ID" value="Kaladp0024s0441.1.v1.1"/>
    <property type="gene ID" value="Kaladp0024s0441.v1.1"/>
</dbReference>
<evidence type="ECO:0008006" key="5">
    <source>
        <dbReference type="Google" id="ProtNLM"/>
    </source>
</evidence>
<dbReference type="PANTHER" id="PTHR36740">
    <property type="entry name" value="PRC DOMAIN-CONTAINING PROTEIN"/>
    <property type="match status" value="1"/>
</dbReference>
<evidence type="ECO:0000313" key="3">
    <source>
        <dbReference type="EnsemblPlants" id="Kaladp0024s0441.1.v1.1"/>
    </source>
</evidence>
<keyword evidence="4" id="KW-1185">Reference proteome</keyword>
<reference evidence="3" key="1">
    <citation type="submission" date="2021-01" db="UniProtKB">
        <authorList>
            <consortium name="EnsemblPlants"/>
        </authorList>
    </citation>
    <scope>IDENTIFICATION</scope>
</reference>
<feature type="compositionally biased region" description="Acidic residues" evidence="1">
    <location>
        <begin position="401"/>
        <end position="411"/>
    </location>
</feature>
<accession>A0A7N0ZS73</accession>
<feature type="signal peptide" evidence="2">
    <location>
        <begin position="1"/>
        <end position="23"/>
    </location>
</feature>